<organism evidence="5 6">
    <name type="scientific">Batillaria attramentaria</name>
    <dbReference type="NCBI Taxonomy" id="370345"/>
    <lineage>
        <taxon>Eukaryota</taxon>
        <taxon>Metazoa</taxon>
        <taxon>Spiralia</taxon>
        <taxon>Lophotrochozoa</taxon>
        <taxon>Mollusca</taxon>
        <taxon>Gastropoda</taxon>
        <taxon>Caenogastropoda</taxon>
        <taxon>Sorbeoconcha</taxon>
        <taxon>Cerithioidea</taxon>
        <taxon>Batillariidae</taxon>
        <taxon>Batillaria</taxon>
    </lineage>
</organism>
<evidence type="ECO:0000259" key="4">
    <source>
        <dbReference type="PROSITE" id="PS51406"/>
    </source>
</evidence>
<proteinExistence type="predicted"/>
<dbReference type="InterPro" id="IPR013783">
    <property type="entry name" value="Ig-like_fold"/>
</dbReference>
<keyword evidence="2" id="KW-0964">Secreted</keyword>
<dbReference type="InterPro" id="IPR036179">
    <property type="entry name" value="Ig-like_dom_sf"/>
</dbReference>
<dbReference type="InterPro" id="IPR014716">
    <property type="entry name" value="Fibrinogen_a/b/g_C_1"/>
</dbReference>
<dbReference type="NCBIfam" id="NF040941">
    <property type="entry name" value="GGGWT_bact"/>
    <property type="match status" value="1"/>
</dbReference>
<dbReference type="Gene3D" id="3.90.215.10">
    <property type="entry name" value="Gamma Fibrinogen, chain A, domain 1"/>
    <property type="match status" value="1"/>
</dbReference>
<keyword evidence="2" id="KW-0272">Extracellular matrix</keyword>
<dbReference type="PANTHER" id="PTHR19143">
    <property type="entry name" value="FIBRINOGEN/TENASCIN/ANGIOPOEITIN"/>
    <property type="match status" value="1"/>
</dbReference>
<dbReference type="InterPro" id="IPR013106">
    <property type="entry name" value="Ig_V-set"/>
</dbReference>
<evidence type="ECO:0000256" key="3">
    <source>
        <dbReference type="SAM" id="Coils"/>
    </source>
</evidence>
<dbReference type="SUPFAM" id="SSF56496">
    <property type="entry name" value="Fibrinogen C-terminal domain-like"/>
    <property type="match status" value="1"/>
</dbReference>
<comment type="subcellular location">
    <subcellularLocation>
        <location evidence="1">Secreted</location>
        <location evidence="1">Extracellular space</location>
        <location evidence="1">Extracellular matrix</location>
    </subcellularLocation>
</comment>
<accession>A0ABD0JJ20</accession>
<gene>
    <name evidence="5" type="ORF">BaRGS_00033813</name>
</gene>
<comment type="caution">
    <text evidence="5">The sequence shown here is derived from an EMBL/GenBank/DDBJ whole genome shotgun (WGS) entry which is preliminary data.</text>
</comment>
<dbReference type="EMBL" id="JACVVK020000420">
    <property type="protein sequence ID" value="KAK7474926.1"/>
    <property type="molecule type" value="Genomic_DNA"/>
</dbReference>
<evidence type="ECO:0000313" key="6">
    <source>
        <dbReference type="Proteomes" id="UP001519460"/>
    </source>
</evidence>
<dbReference type="PROSITE" id="PS51406">
    <property type="entry name" value="FIBRINOGEN_C_2"/>
    <property type="match status" value="1"/>
</dbReference>
<feature type="domain" description="Fibrinogen C-terminal" evidence="4">
    <location>
        <begin position="208"/>
        <end position="255"/>
    </location>
</feature>
<evidence type="ECO:0000313" key="5">
    <source>
        <dbReference type="EMBL" id="KAK7474926.1"/>
    </source>
</evidence>
<dbReference type="Pfam" id="PF07686">
    <property type="entry name" value="V-set"/>
    <property type="match status" value="1"/>
</dbReference>
<dbReference type="SUPFAM" id="SSF48726">
    <property type="entry name" value="Immunoglobulin"/>
    <property type="match status" value="1"/>
</dbReference>
<feature type="coiled-coil region" evidence="3">
    <location>
        <begin position="171"/>
        <end position="212"/>
    </location>
</feature>
<evidence type="ECO:0000256" key="1">
    <source>
        <dbReference type="ARBA" id="ARBA00004498"/>
    </source>
</evidence>
<sequence length="293" mass="32086">MVFIASTALEWTSSASFPNGTKMEACTGQKVTFPWTFNVTSSEKVVDIEWHYNAAVSTDSLLASYVYGNFLPVPTARQQVHFRPNAGLEISNVTVADSGVYSVFVFILGDIERQEQIVMLDVSALETEGDFVHALKFETSKFYRLDIPGSSGATVNVNGVDARLAIMEGRMGALQSENGQLTSEVTSLRQENTNLTNEVQDLKDRLQEVITQHPTNCREVQTINMTSGVYTVYLSYNISIPVYCDMDTDGGGWTVCLTFTNSPLNNGPCCVTFIVDGASDKYTLHVSGFNGTA</sequence>
<protein>
    <recommendedName>
        <fullName evidence="4">Fibrinogen C-terminal domain-containing protein</fullName>
    </recommendedName>
</protein>
<dbReference type="Proteomes" id="UP001519460">
    <property type="component" value="Unassembled WGS sequence"/>
</dbReference>
<evidence type="ECO:0000256" key="2">
    <source>
        <dbReference type="ARBA" id="ARBA00022530"/>
    </source>
</evidence>
<dbReference type="AlphaFoldDB" id="A0ABD0JJ20"/>
<dbReference type="InterPro" id="IPR050373">
    <property type="entry name" value="Fibrinogen_C-term_domain"/>
</dbReference>
<dbReference type="Pfam" id="PF00147">
    <property type="entry name" value="Fibrinogen_C"/>
    <property type="match status" value="1"/>
</dbReference>
<keyword evidence="6" id="KW-1185">Reference proteome</keyword>
<feature type="non-terminal residue" evidence="5">
    <location>
        <position position="293"/>
    </location>
</feature>
<dbReference type="PANTHER" id="PTHR19143:SF458">
    <property type="entry name" value="FIBRINOGEN C-TERMINAL DOMAIN-CONTAINING PROTEIN-RELATED"/>
    <property type="match status" value="1"/>
</dbReference>
<reference evidence="5 6" key="1">
    <citation type="journal article" date="2023" name="Sci. Data">
        <title>Genome assembly of the Korean intertidal mud-creeper Batillaria attramentaria.</title>
        <authorList>
            <person name="Patra A.K."/>
            <person name="Ho P.T."/>
            <person name="Jun S."/>
            <person name="Lee S.J."/>
            <person name="Kim Y."/>
            <person name="Won Y.J."/>
        </authorList>
    </citation>
    <scope>NUCLEOTIDE SEQUENCE [LARGE SCALE GENOMIC DNA]</scope>
    <source>
        <strain evidence="5">Wonlab-2016</strain>
    </source>
</reference>
<dbReference type="InterPro" id="IPR036056">
    <property type="entry name" value="Fibrinogen-like_C"/>
</dbReference>
<dbReference type="Gene3D" id="2.60.40.10">
    <property type="entry name" value="Immunoglobulins"/>
    <property type="match status" value="1"/>
</dbReference>
<keyword evidence="3" id="KW-0175">Coiled coil</keyword>
<dbReference type="InterPro" id="IPR002181">
    <property type="entry name" value="Fibrinogen_a/b/g_C_dom"/>
</dbReference>
<name>A0ABD0JJ20_9CAEN</name>